<feature type="compositionally biased region" description="Polar residues" evidence="1">
    <location>
        <begin position="229"/>
        <end position="241"/>
    </location>
</feature>
<dbReference type="STRING" id="10228.B3S8K0"/>
<organism evidence="3 4">
    <name type="scientific">Trichoplax adhaerens</name>
    <name type="common">Trichoplax reptans</name>
    <dbReference type="NCBI Taxonomy" id="10228"/>
    <lineage>
        <taxon>Eukaryota</taxon>
        <taxon>Metazoa</taxon>
        <taxon>Placozoa</taxon>
        <taxon>Uniplacotomia</taxon>
        <taxon>Trichoplacea</taxon>
        <taxon>Trichoplacidae</taxon>
        <taxon>Trichoplax</taxon>
    </lineage>
</organism>
<feature type="domain" description="MBD" evidence="2">
    <location>
        <begin position="1"/>
        <end position="62"/>
    </location>
</feature>
<dbReference type="KEGG" id="tad:TRIADDRAFT_60568"/>
<feature type="region of interest" description="Disordered" evidence="1">
    <location>
        <begin position="116"/>
        <end position="196"/>
    </location>
</feature>
<proteinExistence type="predicted"/>
<accession>B3S8K0</accession>
<evidence type="ECO:0000313" key="4">
    <source>
        <dbReference type="Proteomes" id="UP000009022"/>
    </source>
</evidence>
<gene>
    <name evidence="3" type="ORF">TRIADDRAFT_60568</name>
</gene>
<dbReference type="GO" id="GO:0003682">
    <property type="term" value="F:chromatin binding"/>
    <property type="evidence" value="ECO:0000318"/>
    <property type="project" value="GO_Central"/>
</dbReference>
<dbReference type="InterPro" id="IPR001739">
    <property type="entry name" value="Methyl_CpG_DNA-bd"/>
</dbReference>
<dbReference type="Proteomes" id="UP000009022">
    <property type="component" value="Unassembled WGS sequence"/>
</dbReference>
<dbReference type="InParanoid" id="B3S8K0"/>
<evidence type="ECO:0000259" key="2">
    <source>
        <dbReference type="PROSITE" id="PS50982"/>
    </source>
</evidence>
<dbReference type="PROSITE" id="PS50982">
    <property type="entry name" value="MBD"/>
    <property type="match status" value="1"/>
</dbReference>
<dbReference type="EMBL" id="DS985256">
    <property type="protein sequence ID" value="EDV20898.1"/>
    <property type="molecule type" value="Genomic_DNA"/>
</dbReference>
<dbReference type="AlphaFoldDB" id="B3S8K0"/>
<evidence type="ECO:0000313" key="3">
    <source>
        <dbReference type="EMBL" id="EDV20898.1"/>
    </source>
</evidence>
<dbReference type="OrthoDB" id="641149at2759"/>
<dbReference type="GO" id="GO:0005634">
    <property type="term" value="C:nucleus"/>
    <property type="evidence" value="ECO:0000318"/>
    <property type="project" value="GO_Central"/>
</dbReference>
<dbReference type="CTD" id="6757755"/>
<feature type="region of interest" description="Disordered" evidence="1">
    <location>
        <begin position="822"/>
        <end position="852"/>
    </location>
</feature>
<dbReference type="RefSeq" id="XP_002116542.1">
    <property type="nucleotide sequence ID" value="XM_002116506.1"/>
</dbReference>
<reference evidence="3 4" key="1">
    <citation type="journal article" date="2008" name="Nature">
        <title>The Trichoplax genome and the nature of placozoans.</title>
        <authorList>
            <person name="Srivastava M."/>
            <person name="Begovic E."/>
            <person name="Chapman J."/>
            <person name="Putnam N.H."/>
            <person name="Hellsten U."/>
            <person name="Kawashima T."/>
            <person name="Kuo A."/>
            <person name="Mitros T."/>
            <person name="Salamov A."/>
            <person name="Carpenter M.L."/>
            <person name="Signorovitch A.Y."/>
            <person name="Moreno M.A."/>
            <person name="Kamm K."/>
            <person name="Grimwood J."/>
            <person name="Schmutz J."/>
            <person name="Shapiro H."/>
            <person name="Grigoriev I.V."/>
            <person name="Buss L.W."/>
            <person name="Schierwater B."/>
            <person name="Dellaporta S.L."/>
            <person name="Rokhsar D.S."/>
        </authorList>
    </citation>
    <scope>NUCLEOTIDE SEQUENCE [LARGE SCALE GENOMIC DNA]</scope>
    <source>
        <strain evidence="3 4">Grell-BS-1999</strain>
    </source>
</reference>
<dbReference type="GO" id="GO:0010369">
    <property type="term" value="C:chromocenter"/>
    <property type="evidence" value="ECO:0000318"/>
    <property type="project" value="GO_Central"/>
</dbReference>
<feature type="compositionally biased region" description="Polar residues" evidence="1">
    <location>
        <begin position="119"/>
        <end position="129"/>
    </location>
</feature>
<dbReference type="GeneID" id="6757755"/>
<dbReference type="HOGENOM" id="CLU_335046_0_0_1"/>
<feature type="region of interest" description="Disordered" evidence="1">
    <location>
        <begin position="213"/>
        <end position="262"/>
    </location>
</feature>
<keyword evidence="4" id="KW-1185">Reference proteome</keyword>
<dbReference type="PANTHER" id="PTHR16112:SF16">
    <property type="entry name" value="SIX-BANDED, ISOFORM H"/>
    <property type="match status" value="1"/>
</dbReference>
<feature type="compositionally biased region" description="Basic and acidic residues" evidence="1">
    <location>
        <begin position="131"/>
        <end position="140"/>
    </location>
</feature>
<evidence type="ECO:0000256" key="1">
    <source>
        <dbReference type="SAM" id="MobiDB-lite"/>
    </source>
</evidence>
<name>B3S8K0_TRIAD</name>
<protein>
    <recommendedName>
        <fullName evidence="2">MBD domain-containing protein</fullName>
    </recommendedName>
</protein>
<sequence>MVPIGWKRIRDNNTIYYVSPTKDKLWNMSDVIKYVTSDGTCKCNLQCPLFLDRVFTFSLDVKQMEPPFEKSKSKLCTCPIIRRGRPRKYELKEGMKVNYKKKKSYISQTDIKPVADGDCNTNRSDSNLKSILEDKTQDNKRVKKKGTLNVEPLIKSEPNFHDKTSTEGDKITSDKGNNNKRGKNNTNKNLPKQDDTINQIDNYQSFGKISSIESDVSSGNKGKRKLKVVNTSNTSADNTRTPQKRKEKRSANKAGNGDTMALSVEDINDDSLFDLGKKSKAKKSRKRLSSMDIEDVSLSDVMNIPLKQIPTTPISTDNRPPSPSFDYNTHLIMPTPAAKVAVASNQVTPRTPTMVNYTNNYFTANSSTGYDVGTHQPVQLGGIQRSPSSNLLPTQLNNHSYSSPSSNNCQIGECIEAYRNTTAPTTPIESHNSYEVMQPTTLTKQQLNVPHCTANIPANRAIQGTMGNMNNMDQQQQQNYMMLDQSNHPNRILTPPDLNYVGIENEAENNPADMFMSGVNTMDSSTVNSMNLTPQPQSPTGNMYSSGNNTCQNYYINSAQPQHSQNPAADGLLSSDVANMQKQLSSDDCHYYSMSPSGSSYNYSSPTTPRMIPVTSVMAGNPMNSNTVTMSNNLDNQLESTCPQNQQIPQVMHSYGNNLSRSNSAVMIQGHSQLVRQHSTGQTAQAGMSDYCLNNNNNNNRYNMQVNSTAYMNNSGPICTSGSNQSPVTGYNQSNLQMNSQSQHLIYNDMSSNPQIMQQHDGSLNYPTSNMQLSTNMNIDNQNDSINMMSNMPILEPHSVGMRTDIPSQSVKQSNVVMEQQQQNTQNNRQYVGVPSTLLDGQPGQISQFDMC</sequence>
<dbReference type="PANTHER" id="PTHR16112">
    <property type="entry name" value="METHYL-CPG BINDING PROTEIN, DROSOPHILA"/>
    <property type="match status" value="1"/>
</dbReference>
<feature type="compositionally biased region" description="Basic and acidic residues" evidence="1">
    <location>
        <begin position="158"/>
        <end position="173"/>
    </location>
</feature>
<dbReference type="GO" id="GO:0003677">
    <property type="term" value="F:DNA binding"/>
    <property type="evidence" value="ECO:0007669"/>
    <property type="project" value="InterPro"/>
</dbReference>